<evidence type="ECO:0000256" key="9">
    <source>
        <dbReference type="ARBA" id="ARBA00044968"/>
    </source>
</evidence>
<dbReference type="SFLD" id="SFLDG01129">
    <property type="entry name" value="C1.5:_HAD__Beta-PGM__Phosphata"/>
    <property type="match status" value="1"/>
</dbReference>
<dbReference type="Gene3D" id="1.10.150.240">
    <property type="entry name" value="Putative phosphatase, domain 2"/>
    <property type="match status" value="1"/>
</dbReference>
<accession>A0A417Y1E3</accession>
<dbReference type="PANTHER" id="PTHR46193">
    <property type="entry name" value="6-PHOSPHOGLUCONATE PHOSPHATASE"/>
    <property type="match status" value="1"/>
</dbReference>
<dbReference type="GO" id="GO:0016787">
    <property type="term" value="F:hydrolase activity"/>
    <property type="evidence" value="ECO:0007669"/>
    <property type="project" value="UniProtKB-KW"/>
</dbReference>
<keyword evidence="11" id="KW-0378">Hydrolase</keyword>
<dbReference type="SFLD" id="SFLDS00003">
    <property type="entry name" value="Haloacid_Dehalogenase"/>
    <property type="match status" value="1"/>
</dbReference>
<comment type="catalytic activity">
    <reaction evidence="8">
        <text>beta-D-glucose 1-phosphate = beta-D-glucose 6-phosphate</text>
        <dbReference type="Rhea" id="RHEA:20113"/>
        <dbReference type="ChEBI" id="CHEBI:57684"/>
        <dbReference type="ChEBI" id="CHEBI:58247"/>
        <dbReference type="EC" id="5.4.2.6"/>
    </reaction>
</comment>
<dbReference type="AlphaFoldDB" id="A0A417Y1E3"/>
<keyword evidence="7" id="KW-0119">Carbohydrate metabolism</keyword>
<dbReference type="InterPro" id="IPR006439">
    <property type="entry name" value="HAD-SF_hydro_IA"/>
</dbReference>
<comment type="cofactor">
    <cofactor evidence="1">
        <name>Mg(2+)</name>
        <dbReference type="ChEBI" id="CHEBI:18420"/>
    </cofactor>
</comment>
<evidence type="ECO:0000256" key="10">
    <source>
        <dbReference type="ARBA" id="ARBA00044991"/>
    </source>
</evidence>
<proteinExistence type="inferred from homology"/>
<dbReference type="NCBIfam" id="TIGR02009">
    <property type="entry name" value="PGMB-YQAB-SF"/>
    <property type="match status" value="1"/>
</dbReference>
<dbReference type="InterPro" id="IPR023198">
    <property type="entry name" value="PGP-like_dom2"/>
</dbReference>
<dbReference type="OrthoDB" id="9797743at2"/>
<keyword evidence="3" id="KW-0597">Phosphoprotein</keyword>
<reference evidence="11 12" key="1">
    <citation type="submission" date="2018-09" db="EMBL/GenBank/DDBJ databases">
        <title>Genome sequencing of Nocardioides immobilis CCTCC AB 2017083 for comparison to Nocardioides silvaticus.</title>
        <authorList>
            <person name="Li C."/>
            <person name="Wang G."/>
        </authorList>
    </citation>
    <scope>NUCLEOTIDE SEQUENCE [LARGE SCALE GENOMIC DNA]</scope>
    <source>
        <strain evidence="11 12">CCTCC AB 2017083</strain>
    </source>
</reference>
<evidence type="ECO:0000256" key="3">
    <source>
        <dbReference type="ARBA" id="ARBA00022553"/>
    </source>
</evidence>
<evidence type="ECO:0000256" key="8">
    <source>
        <dbReference type="ARBA" id="ARBA00044926"/>
    </source>
</evidence>
<evidence type="ECO:0000256" key="7">
    <source>
        <dbReference type="ARBA" id="ARBA00023277"/>
    </source>
</evidence>
<sequence length="264" mass="27604">MPAAGGRRYADAVAEVFWDRYDAALFDLDGVVTPTAEVHMRAWAAMFNDHLASIPGQPPYTDQDYFDYVDGKPRYDGVRTFLLARGIPLPEGEPTDGPEAETVIGLGNRKNDYFAKVLSDEGVEPYPGSVRLLDALRELGVPMAIVSSSRNAPAVLAAAGVTDYFQTVMHGGIAAERHLAGKPAPDTFLAAAETLGATADRAVVLEDAISGVQAGRAGDFGLVVGVDRGAGANALTEAGADVVVTDLVELLPDDAGDGQGEVSS</sequence>
<dbReference type="SUPFAM" id="SSF56784">
    <property type="entry name" value="HAD-like"/>
    <property type="match status" value="1"/>
</dbReference>
<evidence type="ECO:0000256" key="6">
    <source>
        <dbReference type="ARBA" id="ARBA00023235"/>
    </source>
</evidence>
<keyword evidence="5" id="KW-0460">Magnesium</keyword>
<comment type="similarity">
    <text evidence="2">Belongs to the HAD-like hydrolase superfamily. CbbY/CbbZ/Gph/YieH family.</text>
</comment>
<evidence type="ECO:0000256" key="5">
    <source>
        <dbReference type="ARBA" id="ARBA00022842"/>
    </source>
</evidence>
<evidence type="ECO:0000256" key="2">
    <source>
        <dbReference type="ARBA" id="ARBA00006171"/>
    </source>
</evidence>
<dbReference type="InterPro" id="IPR051600">
    <property type="entry name" value="Beta-PGM-like"/>
</dbReference>
<dbReference type="PANTHER" id="PTHR46193:SF18">
    <property type="entry name" value="HEXITOL PHOSPHATASE B"/>
    <property type="match status" value="1"/>
</dbReference>
<protein>
    <recommendedName>
        <fullName evidence="10">Beta-phosphoglucomutase</fullName>
        <ecNumber evidence="9">5.4.2.6</ecNumber>
    </recommendedName>
</protein>
<dbReference type="GO" id="GO:0046872">
    <property type="term" value="F:metal ion binding"/>
    <property type="evidence" value="ECO:0007669"/>
    <property type="project" value="UniProtKB-KW"/>
</dbReference>
<dbReference type="GO" id="GO:0008801">
    <property type="term" value="F:beta-phosphoglucomutase activity"/>
    <property type="evidence" value="ECO:0007669"/>
    <property type="project" value="UniProtKB-EC"/>
</dbReference>
<keyword evidence="12" id="KW-1185">Reference proteome</keyword>
<dbReference type="InterPro" id="IPR010976">
    <property type="entry name" value="B-phosphoglucomutase_hydrolase"/>
</dbReference>
<dbReference type="InterPro" id="IPR023214">
    <property type="entry name" value="HAD_sf"/>
</dbReference>
<dbReference type="InterPro" id="IPR036412">
    <property type="entry name" value="HAD-like_sf"/>
</dbReference>
<evidence type="ECO:0000313" key="12">
    <source>
        <dbReference type="Proteomes" id="UP000283644"/>
    </source>
</evidence>
<comment type="caution">
    <text evidence="11">The sequence shown here is derived from an EMBL/GenBank/DDBJ whole genome shotgun (WGS) entry which is preliminary data.</text>
</comment>
<dbReference type="EMBL" id="QXGH01000017">
    <property type="protein sequence ID" value="RHW26489.1"/>
    <property type="molecule type" value="Genomic_DNA"/>
</dbReference>
<keyword evidence="4" id="KW-0479">Metal-binding</keyword>
<evidence type="ECO:0000256" key="4">
    <source>
        <dbReference type="ARBA" id="ARBA00022723"/>
    </source>
</evidence>
<keyword evidence="6" id="KW-0413">Isomerase</keyword>
<dbReference type="NCBIfam" id="TIGR01509">
    <property type="entry name" value="HAD-SF-IA-v3"/>
    <property type="match status" value="1"/>
</dbReference>
<organism evidence="11 12">
    <name type="scientific">Nocardioides immobilis</name>
    <dbReference type="NCBI Taxonomy" id="2049295"/>
    <lineage>
        <taxon>Bacteria</taxon>
        <taxon>Bacillati</taxon>
        <taxon>Actinomycetota</taxon>
        <taxon>Actinomycetes</taxon>
        <taxon>Propionibacteriales</taxon>
        <taxon>Nocardioidaceae</taxon>
        <taxon>Nocardioides</taxon>
    </lineage>
</organism>
<dbReference type="Pfam" id="PF00702">
    <property type="entry name" value="Hydrolase"/>
    <property type="match status" value="1"/>
</dbReference>
<dbReference type="Proteomes" id="UP000283644">
    <property type="component" value="Unassembled WGS sequence"/>
</dbReference>
<evidence type="ECO:0000313" key="11">
    <source>
        <dbReference type="EMBL" id="RHW26489.1"/>
    </source>
</evidence>
<dbReference type="EC" id="5.4.2.6" evidence="9"/>
<name>A0A417Y1E3_9ACTN</name>
<dbReference type="Gene3D" id="3.40.50.1000">
    <property type="entry name" value="HAD superfamily/HAD-like"/>
    <property type="match status" value="1"/>
</dbReference>
<gene>
    <name evidence="11" type="ORF">D0Z08_14270</name>
</gene>
<evidence type="ECO:0000256" key="1">
    <source>
        <dbReference type="ARBA" id="ARBA00001946"/>
    </source>
</evidence>